<name>A0A927C2M3_9GAMM</name>
<feature type="compositionally biased region" description="Basic residues" evidence="1">
    <location>
        <begin position="73"/>
        <end position="82"/>
    </location>
</feature>
<proteinExistence type="predicted"/>
<gene>
    <name evidence="2" type="ORF">IB286_14240</name>
</gene>
<reference evidence="2" key="1">
    <citation type="submission" date="2020-09" db="EMBL/GenBank/DDBJ databases">
        <authorList>
            <person name="Yoon J.-W."/>
        </authorList>
    </citation>
    <scope>NUCLEOTIDE SEQUENCE</scope>
    <source>
        <strain evidence="2">KMU-158</strain>
    </source>
</reference>
<accession>A0A927C2M3</accession>
<evidence type="ECO:0000256" key="1">
    <source>
        <dbReference type="SAM" id="MobiDB-lite"/>
    </source>
</evidence>
<feature type="compositionally biased region" description="Basic and acidic residues" evidence="1">
    <location>
        <begin position="83"/>
        <end position="94"/>
    </location>
</feature>
<dbReference type="Proteomes" id="UP000610558">
    <property type="component" value="Unassembled WGS sequence"/>
</dbReference>
<dbReference type="AlphaFoldDB" id="A0A927C2M3"/>
<dbReference type="EMBL" id="JACXLD010000013">
    <property type="protein sequence ID" value="MBD2860158.1"/>
    <property type="molecule type" value="Genomic_DNA"/>
</dbReference>
<evidence type="ECO:0000313" key="3">
    <source>
        <dbReference type="Proteomes" id="UP000610558"/>
    </source>
</evidence>
<comment type="caution">
    <text evidence="2">The sequence shown here is derived from an EMBL/GenBank/DDBJ whole genome shotgun (WGS) entry which is preliminary data.</text>
</comment>
<feature type="region of interest" description="Disordered" evidence="1">
    <location>
        <begin position="48"/>
        <end position="106"/>
    </location>
</feature>
<dbReference type="RefSeq" id="WP_190766676.1">
    <property type="nucleotide sequence ID" value="NZ_JACXLD010000013.1"/>
</dbReference>
<organism evidence="2 3">
    <name type="scientific">Spongiibacter pelagi</name>
    <dbReference type="NCBI Taxonomy" id="2760804"/>
    <lineage>
        <taxon>Bacteria</taxon>
        <taxon>Pseudomonadati</taxon>
        <taxon>Pseudomonadota</taxon>
        <taxon>Gammaproteobacteria</taxon>
        <taxon>Cellvibrionales</taxon>
        <taxon>Spongiibacteraceae</taxon>
        <taxon>Spongiibacter</taxon>
    </lineage>
</organism>
<keyword evidence="3" id="KW-1185">Reference proteome</keyword>
<protein>
    <submittedName>
        <fullName evidence="2">Uncharacterized protein</fullName>
    </submittedName>
</protein>
<evidence type="ECO:0000313" key="2">
    <source>
        <dbReference type="EMBL" id="MBD2860158.1"/>
    </source>
</evidence>
<sequence length="126" mass="14026">MNIDKLQKQLDGEVKLLEKKAKFITELNVLMKKHGQTDASLLEILSSTSSTEASTPKRGRLAKKAAPAQAKAAPKKARKKPPARPERTFKDPKSGKTLKTRAPQVNKQIKAWAQAAKKTWQELEVK</sequence>